<dbReference type="InterPro" id="IPR036770">
    <property type="entry name" value="Ankyrin_rpt-contain_sf"/>
</dbReference>
<comment type="caution">
    <text evidence="4">The sequence shown here is derived from an EMBL/GenBank/DDBJ whole genome shotgun (WGS) entry which is preliminary data.</text>
</comment>
<reference evidence="4" key="1">
    <citation type="submission" date="2023-03" db="EMBL/GenBank/DDBJ databases">
        <title>Massive genome expansion in bonnet fungi (Mycena s.s.) driven by repeated elements and novel gene families across ecological guilds.</title>
        <authorList>
            <consortium name="Lawrence Berkeley National Laboratory"/>
            <person name="Harder C.B."/>
            <person name="Miyauchi S."/>
            <person name="Viragh M."/>
            <person name="Kuo A."/>
            <person name="Thoen E."/>
            <person name="Andreopoulos B."/>
            <person name="Lu D."/>
            <person name="Skrede I."/>
            <person name="Drula E."/>
            <person name="Henrissat B."/>
            <person name="Morin E."/>
            <person name="Kohler A."/>
            <person name="Barry K."/>
            <person name="LaButti K."/>
            <person name="Morin E."/>
            <person name="Salamov A."/>
            <person name="Lipzen A."/>
            <person name="Mereny Z."/>
            <person name="Hegedus B."/>
            <person name="Baldrian P."/>
            <person name="Stursova M."/>
            <person name="Weitz H."/>
            <person name="Taylor A."/>
            <person name="Grigoriev I.V."/>
            <person name="Nagy L.G."/>
            <person name="Martin F."/>
            <person name="Kauserud H."/>
        </authorList>
    </citation>
    <scope>NUCLEOTIDE SEQUENCE</scope>
    <source>
        <strain evidence="4">CBHHK002</strain>
    </source>
</reference>
<dbReference type="PANTHER" id="PTHR24173:SF74">
    <property type="entry name" value="ANKYRIN REPEAT DOMAIN-CONTAINING PROTEIN 16"/>
    <property type="match status" value="1"/>
</dbReference>
<feature type="repeat" description="ANK" evidence="3">
    <location>
        <begin position="253"/>
        <end position="285"/>
    </location>
</feature>
<proteinExistence type="predicted"/>
<keyword evidence="5" id="KW-1185">Reference proteome</keyword>
<dbReference type="Pfam" id="PF12796">
    <property type="entry name" value="Ank_2"/>
    <property type="match status" value="1"/>
</dbReference>
<dbReference type="SUPFAM" id="SSF48403">
    <property type="entry name" value="Ankyrin repeat"/>
    <property type="match status" value="1"/>
</dbReference>
<evidence type="ECO:0000256" key="2">
    <source>
        <dbReference type="ARBA" id="ARBA00023043"/>
    </source>
</evidence>
<organism evidence="4 5">
    <name type="scientific">Mycena albidolilacea</name>
    <dbReference type="NCBI Taxonomy" id="1033008"/>
    <lineage>
        <taxon>Eukaryota</taxon>
        <taxon>Fungi</taxon>
        <taxon>Dikarya</taxon>
        <taxon>Basidiomycota</taxon>
        <taxon>Agaricomycotina</taxon>
        <taxon>Agaricomycetes</taxon>
        <taxon>Agaricomycetidae</taxon>
        <taxon>Agaricales</taxon>
        <taxon>Marasmiineae</taxon>
        <taxon>Mycenaceae</taxon>
        <taxon>Mycena</taxon>
    </lineage>
</organism>
<dbReference type="SMART" id="SM00248">
    <property type="entry name" value="ANK"/>
    <property type="match status" value="7"/>
</dbReference>
<evidence type="ECO:0000256" key="3">
    <source>
        <dbReference type="PROSITE-ProRule" id="PRU00023"/>
    </source>
</evidence>
<dbReference type="Gene3D" id="1.25.40.20">
    <property type="entry name" value="Ankyrin repeat-containing domain"/>
    <property type="match status" value="1"/>
</dbReference>
<evidence type="ECO:0000313" key="4">
    <source>
        <dbReference type="EMBL" id="KAJ7361133.1"/>
    </source>
</evidence>
<dbReference type="InterPro" id="IPR002110">
    <property type="entry name" value="Ankyrin_rpt"/>
</dbReference>
<dbReference type="Proteomes" id="UP001218218">
    <property type="component" value="Unassembled WGS sequence"/>
</dbReference>
<dbReference type="PANTHER" id="PTHR24173">
    <property type="entry name" value="ANKYRIN REPEAT CONTAINING"/>
    <property type="match status" value="1"/>
</dbReference>
<sequence>MAVFSDFPPEIVLLIVSLQTRVTVLDPHRRLVGSVEDHIPCEPELVPDLPTINSLSQTNIASHRTVDRTLYKLCASVEALGKLAVLFAVENQLEGTLDKFLVAKVRLGEMDFCGSSLLHIAADLGFRTMIVKLLGMYDEEMVYRRRYMSSQTALNCAVWRGDMEIVRLLAPISPSAVPHPDRSHQDYLSAALIEAVNAENVEISAYLISEGADVNFMGIFTPLYCAVAANTPALVQLLLASGAHPDGHTKDSSPFIPLCIAAQLGYLDIAQVLVEGGADIHMRGPRPKNVLLECTNIELLRFFLERGVDPNNEDRNGNTTLHTVCGKRHAEYGTAFIELLCQFGTVPDKTNSILRTTVDFALTNGLPHIVEIVEPYVQTPTLQARISRWRERRKKAET</sequence>
<dbReference type="EMBL" id="JARIHO010000005">
    <property type="protein sequence ID" value="KAJ7361133.1"/>
    <property type="molecule type" value="Genomic_DNA"/>
</dbReference>
<protein>
    <submittedName>
        <fullName evidence="4">Ankyrin repeat-containing domain protein</fullName>
    </submittedName>
</protein>
<evidence type="ECO:0000313" key="5">
    <source>
        <dbReference type="Proteomes" id="UP001218218"/>
    </source>
</evidence>
<name>A0AAD7F048_9AGAR</name>
<keyword evidence="1" id="KW-0677">Repeat</keyword>
<dbReference type="AlphaFoldDB" id="A0AAD7F048"/>
<keyword evidence="2 3" id="KW-0040">ANK repeat</keyword>
<gene>
    <name evidence="4" type="ORF">DFH08DRAFT_366196</name>
</gene>
<dbReference type="PROSITE" id="PS50088">
    <property type="entry name" value="ANK_REPEAT"/>
    <property type="match status" value="1"/>
</dbReference>
<accession>A0AAD7F048</accession>
<evidence type="ECO:0000256" key="1">
    <source>
        <dbReference type="ARBA" id="ARBA00022737"/>
    </source>
</evidence>